<organism evidence="1 2">
    <name type="scientific">Pristionchus mayeri</name>
    <dbReference type="NCBI Taxonomy" id="1317129"/>
    <lineage>
        <taxon>Eukaryota</taxon>
        <taxon>Metazoa</taxon>
        <taxon>Ecdysozoa</taxon>
        <taxon>Nematoda</taxon>
        <taxon>Chromadorea</taxon>
        <taxon>Rhabditida</taxon>
        <taxon>Rhabditina</taxon>
        <taxon>Diplogasteromorpha</taxon>
        <taxon>Diplogasteroidea</taxon>
        <taxon>Neodiplogasteridae</taxon>
        <taxon>Pristionchus</taxon>
    </lineage>
</organism>
<proteinExistence type="predicted"/>
<dbReference type="AlphaFoldDB" id="A0AAN4Z4Y6"/>
<gene>
    <name evidence="1" type="ORF">PMAYCL1PPCAC_03594</name>
</gene>
<name>A0AAN4Z4Y6_9BILA</name>
<reference evidence="2" key="1">
    <citation type="submission" date="2022-10" db="EMBL/GenBank/DDBJ databases">
        <title>Genome assembly of Pristionchus species.</title>
        <authorList>
            <person name="Yoshida K."/>
            <person name="Sommer R.J."/>
        </authorList>
    </citation>
    <scope>NUCLEOTIDE SEQUENCE [LARGE SCALE GENOMIC DNA]</scope>
    <source>
        <strain evidence="2">RS5460</strain>
    </source>
</reference>
<keyword evidence="2" id="KW-1185">Reference proteome</keyword>
<dbReference type="Proteomes" id="UP001328107">
    <property type="component" value="Unassembled WGS sequence"/>
</dbReference>
<accession>A0AAN4Z4Y6</accession>
<sequence>RFVNCFSGGRKRRAKSQAESPHLSFSPLPPVWSGFSSPDDALLRIWLRHGLPPRLLLLERHDAPQSSLRSDIADWASVGPGSYHCLIFTTFLPGCFSPTPSYPRIKCDLLKML</sequence>
<evidence type="ECO:0000313" key="2">
    <source>
        <dbReference type="Proteomes" id="UP001328107"/>
    </source>
</evidence>
<feature type="non-terminal residue" evidence="1">
    <location>
        <position position="1"/>
    </location>
</feature>
<protein>
    <submittedName>
        <fullName evidence="1">Uncharacterized protein</fullName>
    </submittedName>
</protein>
<evidence type="ECO:0000313" key="1">
    <source>
        <dbReference type="EMBL" id="GMR33399.1"/>
    </source>
</evidence>
<dbReference type="EMBL" id="BTRK01000001">
    <property type="protein sequence ID" value="GMR33399.1"/>
    <property type="molecule type" value="Genomic_DNA"/>
</dbReference>
<comment type="caution">
    <text evidence="1">The sequence shown here is derived from an EMBL/GenBank/DDBJ whole genome shotgun (WGS) entry which is preliminary data.</text>
</comment>